<dbReference type="InterPro" id="IPR036412">
    <property type="entry name" value="HAD-like_sf"/>
</dbReference>
<comment type="caution">
    <text evidence="1">The sequence shown here is derived from an EMBL/GenBank/DDBJ whole genome shotgun (WGS) entry which is preliminary data.</text>
</comment>
<keyword evidence="2" id="KW-1185">Reference proteome</keyword>
<dbReference type="SUPFAM" id="SSF56784">
    <property type="entry name" value="HAD-like"/>
    <property type="match status" value="1"/>
</dbReference>
<accession>A0ABP4YHD8</accession>
<gene>
    <name evidence="1" type="ORF">GCM10009682_42130</name>
</gene>
<dbReference type="PRINTS" id="PR00413">
    <property type="entry name" value="HADHALOGNASE"/>
</dbReference>
<dbReference type="NCBIfam" id="TIGR01549">
    <property type="entry name" value="HAD-SF-IA-v1"/>
    <property type="match status" value="1"/>
</dbReference>
<dbReference type="NCBIfam" id="TIGR01509">
    <property type="entry name" value="HAD-SF-IA-v3"/>
    <property type="match status" value="1"/>
</dbReference>
<dbReference type="PANTHER" id="PTHR47478:SF1">
    <property type="entry name" value="PYRIMIDINE 5'-NUCLEOTIDASE YJJG"/>
    <property type="match status" value="1"/>
</dbReference>
<dbReference type="EMBL" id="BAAALT010000145">
    <property type="protein sequence ID" value="GAA1816862.1"/>
    <property type="molecule type" value="Genomic_DNA"/>
</dbReference>
<dbReference type="PANTHER" id="PTHR47478">
    <property type="match status" value="1"/>
</dbReference>
<organism evidence="1 2">
    <name type="scientific">Luedemannella flava</name>
    <dbReference type="NCBI Taxonomy" id="349316"/>
    <lineage>
        <taxon>Bacteria</taxon>
        <taxon>Bacillati</taxon>
        <taxon>Actinomycetota</taxon>
        <taxon>Actinomycetes</taxon>
        <taxon>Micromonosporales</taxon>
        <taxon>Micromonosporaceae</taxon>
        <taxon>Luedemannella</taxon>
    </lineage>
</organism>
<dbReference type="Pfam" id="PF00702">
    <property type="entry name" value="Hydrolase"/>
    <property type="match status" value="1"/>
</dbReference>
<dbReference type="InterPro" id="IPR023214">
    <property type="entry name" value="HAD_sf"/>
</dbReference>
<protein>
    <submittedName>
        <fullName evidence="1">YjjG family noncanonical pyrimidine nucleotidase</fullName>
    </submittedName>
</protein>
<dbReference type="InterPro" id="IPR006439">
    <property type="entry name" value="HAD-SF_hydro_IA"/>
</dbReference>
<evidence type="ECO:0000313" key="1">
    <source>
        <dbReference type="EMBL" id="GAA1816862.1"/>
    </source>
</evidence>
<name>A0ABP4YHD8_9ACTN</name>
<dbReference type="SFLD" id="SFLDG01129">
    <property type="entry name" value="C1.5:_HAD__Beta-PGM__Phosphata"/>
    <property type="match status" value="1"/>
</dbReference>
<dbReference type="Proteomes" id="UP001500218">
    <property type="component" value="Unassembled WGS sequence"/>
</dbReference>
<proteinExistence type="predicted"/>
<dbReference type="Gene3D" id="3.40.50.1000">
    <property type="entry name" value="HAD superfamily/HAD-like"/>
    <property type="match status" value="1"/>
</dbReference>
<dbReference type="SFLD" id="SFLDS00003">
    <property type="entry name" value="Haloacid_Dehalogenase"/>
    <property type="match status" value="1"/>
</dbReference>
<evidence type="ECO:0000313" key="2">
    <source>
        <dbReference type="Proteomes" id="UP001500218"/>
    </source>
</evidence>
<dbReference type="InterPro" id="IPR052550">
    <property type="entry name" value="Pyrimidine_5'-ntase_YjjG"/>
</dbReference>
<reference evidence="2" key="1">
    <citation type="journal article" date="2019" name="Int. J. Syst. Evol. Microbiol.">
        <title>The Global Catalogue of Microorganisms (GCM) 10K type strain sequencing project: providing services to taxonomists for standard genome sequencing and annotation.</title>
        <authorList>
            <consortium name="The Broad Institute Genomics Platform"/>
            <consortium name="The Broad Institute Genome Sequencing Center for Infectious Disease"/>
            <person name="Wu L."/>
            <person name="Ma J."/>
        </authorList>
    </citation>
    <scope>NUCLEOTIDE SEQUENCE [LARGE SCALE GENOMIC DNA]</scope>
    <source>
        <strain evidence="2">JCM 13250</strain>
    </source>
</reference>
<dbReference type="RefSeq" id="WP_344134916.1">
    <property type="nucleotide sequence ID" value="NZ_BAAALT010000145.1"/>
</dbReference>
<dbReference type="Gene3D" id="1.20.120.710">
    <property type="entry name" value="Haloacid dehalogenase hydrolase-like domain"/>
    <property type="match status" value="1"/>
</dbReference>
<sequence length="235" mass="25360">MIKHIVFDIDDTLCDFAGARERGLVNAFALVPDEGRAAALDCWRTVEPLLFQHFNDRLLSREGYRRLRFLIPLSLTHGGGDDEALAARMNERFMAEVNDRITATLHAVDCLTTLARSGIGRHILTNGPADGQRRKLAVAGLDTLVDELFVSEELGFAKPDPAAFQAVLGRLGAQPGEVLVVGDSMSADVAPARALGMPALWYAPDARQPGPGTIRSLLEVPASARLPATAVIRGR</sequence>